<dbReference type="SUPFAM" id="SSF47413">
    <property type="entry name" value="lambda repressor-like DNA-binding domains"/>
    <property type="match status" value="1"/>
</dbReference>
<dbReference type="InterPro" id="IPR010982">
    <property type="entry name" value="Lambda_DNA-bd_dom_sf"/>
</dbReference>
<reference evidence="2" key="1">
    <citation type="journal article" date="2019" name="Int. J. Syst. Evol. Microbiol.">
        <title>The Global Catalogue of Microorganisms (GCM) 10K type strain sequencing project: providing services to taxonomists for standard genome sequencing and annotation.</title>
        <authorList>
            <consortium name="The Broad Institute Genomics Platform"/>
            <consortium name="The Broad Institute Genome Sequencing Center for Infectious Disease"/>
            <person name="Wu L."/>
            <person name="Ma J."/>
        </authorList>
    </citation>
    <scope>NUCLEOTIDE SEQUENCE [LARGE SCALE GENOMIC DNA]</scope>
    <source>
        <strain evidence="2">CECT 7806</strain>
    </source>
</reference>
<dbReference type="RefSeq" id="WP_238291598.1">
    <property type="nucleotide sequence ID" value="NZ_BPQS01000041.1"/>
</dbReference>
<accession>A0ABT8AVX7</accession>
<dbReference type="Pfam" id="PF13560">
    <property type="entry name" value="HTH_31"/>
    <property type="match status" value="1"/>
</dbReference>
<dbReference type="Proteomes" id="UP001244297">
    <property type="component" value="Unassembled WGS sequence"/>
</dbReference>
<dbReference type="Gene3D" id="1.10.260.40">
    <property type="entry name" value="lambda repressor-like DNA-binding domains"/>
    <property type="match status" value="1"/>
</dbReference>
<sequence length="79" mass="8299">MSDHHDESTPPSPTPPAASLAAQIRAARLRGAFSIETLAALAQVDPDVVRGLENGAAIRDVSAQDRIMNVLGLRPGSDR</sequence>
<dbReference type="EMBL" id="JAUFPT010000087">
    <property type="protein sequence ID" value="MDN3573885.1"/>
    <property type="molecule type" value="Genomic_DNA"/>
</dbReference>
<protein>
    <submittedName>
        <fullName evidence="1">Helix-turn-helix domain-containing protein</fullName>
    </submittedName>
</protein>
<organism evidence="1 2">
    <name type="scientific">Methylobacterium longum</name>
    <dbReference type="NCBI Taxonomy" id="767694"/>
    <lineage>
        <taxon>Bacteria</taxon>
        <taxon>Pseudomonadati</taxon>
        <taxon>Pseudomonadota</taxon>
        <taxon>Alphaproteobacteria</taxon>
        <taxon>Hyphomicrobiales</taxon>
        <taxon>Methylobacteriaceae</taxon>
        <taxon>Methylobacterium</taxon>
    </lineage>
</organism>
<gene>
    <name evidence="1" type="ORF">QWZ18_25135</name>
</gene>
<comment type="caution">
    <text evidence="1">The sequence shown here is derived from an EMBL/GenBank/DDBJ whole genome shotgun (WGS) entry which is preliminary data.</text>
</comment>
<evidence type="ECO:0000313" key="2">
    <source>
        <dbReference type="Proteomes" id="UP001244297"/>
    </source>
</evidence>
<evidence type="ECO:0000313" key="1">
    <source>
        <dbReference type="EMBL" id="MDN3573885.1"/>
    </source>
</evidence>
<proteinExistence type="predicted"/>
<keyword evidence="2" id="KW-1185">Reference proteome</keyword>
<name>A0ABT8AVX7_9HYPH</name>